<dbReference type="AlphaFoldDB" id="A0A5B0Q146"/>
<evidence type="ECO:0000313" key="1">
    <source>
        <dbReference type="EMBL" id="KAA1106847.1"/>
    </source>
</evidence>
<name>A0A5B0Q146_PUCGR</name>
<dbReference type="EMBL" id="VDEP01000309">
    <property type="protein sequence ID" value="KAA1106847.1"/>
    <property type="molecule type" value="Genomic_DNA"/>
</dbReference>
<accession>A0A5B0Q146</accession>
<reference evidence="1 2" key="1">
    <citation type="submission" date="2019-05" db="EMBL/GenBank/DDBJ databases">
        <title>Emergence of the Ug99 lineage of the wheat stem rust pathogen through somatic hybridization.</title>
        <authorList>
            <person name="Li F."/>
            <person name="Upadhyaya N.M."/>
            <person name="Sperschneider J."/>
            <person name="Matny O."/>
            <person name="Nguyen-Phuc H."/>
            <person name="Mago R."/>
            <person name="Raley C."/>
            <person name="Miller M.E."/>
            <person name="Silverstein K.A.T."/>
            <person name="Henningsen E."/>
            <person name="Hirsch C.D."/>
            <person name="Visser B."/>
            <person name="Pretorius Z.A."/>
            <person name="Steffenson B.J."/>
            <person name="Schwessinger B."/>
            <person name="Dodds P.N."/>
            <person name="Figueroa M."/>
        </authorList>
    </citation>
    <scope>NUCLEOTIDE SEQUENCE [LARGE SCALE GENOMIC DNA]</scope>
    <source>
        <strain evidence="1 2">Ug99</strain>
    </source>
</reference>
<organism evidence="1 2">
    <name type="scientific">Puccinia graminis f. sp. tritici</name>
    <dbReference type="NCBI Taxonomy" id="56615"/>
    <lineage>
        <taxon>Eukaryota</taxon>
        <taxon>Fungi</taxon>
        <taxon>Dikarya</taxon>
        <taxon>Basidiomycota</taxon>
        <taxon>Pucciniomycotina</taxon>
        <taxon>Pucciniomycetes</taxon>
        <taxon>Pucciniales</taxon>
        <taxon>Pucciniaceae</taxon>
        <taxon>Puccinia</taxon>
    </lineage>
</organism>
<protein>
    <submittedName>
        <fullName evidence="1">Uncharacterized protein</fullName>
    </submittedName>
</protein>
<gene>
    <name evidence="1" type="ORF">PGTUg99_017909</name>
</gene>
<proteinExistence type="predicted"/>
<evidence type="ECO:0000313" key="2">
    <source>
        <dbReference type="Proteomes" id="UP000325313"/>
    </source>
</evidence>
<dbReference type="Proteomes" id="UP000325313">
    <property type="component" value="Unassembled WGS sequence"/>
</dbReference>
<comment type="caution">
    <text evidence="1">The sequence shown here is derived from an EMBL/GenBank/DDBJ whole genome shotgun (WGS) entry which is preliminary data.</text>
</comment>
<sequence length="52" mass="6173">MPFPPYLRDAPRVKQLVTKQARKVATHLVQTILQWIPWNLEARIQRQGHARD</sequence>